<dbReference type="InterPro" id="IPR005874">
    <property type="entry name" value="SUI1_euk"/>
</dbReference>
<evidence type="ECO:0000313" key="6">
    <source>
        <dbReference type="Proteomes" id="UP000261360"/>
    </source>
</evidence>
<organism evidence="5 6">
    <name type="scientific">Seriola lalandi dorsalis</name>
    <dbReference type="NCBI Taxonomy" id="1841481"/>
    <lineage>
        <taxon>Eukaryota</taxon>
        <taxon>Metazoa</taxon>
        <taxon>Chordata</taxon>
        <taxon>Craniata</taxon>
        <taxon>Vertebrata</taxon>
        <taxon>Euteleostomi</taxon>
        <taxon>Actinopterygii</taxon>
        <taxon>Neopterygii</taxon>
        <taxon>Teleostei</taxon>
        <taxon>Neoteleostei</taxon>
        <taxon>Acanthomorphata</taxon>
        <taxon>Carangaria</taxon>
        <taxon>Carangiformes</taxon>
        <taxon>Carangidae</taxon>
        <taxon>Seriola</taxon>
    </lineage>
</organism>
<proteinExistence type="inferred from homology"/>
<dbReference type="InterPro" id="IPR001950">
    <property type="entry name" value="SUI1"/>
</dbReference>
<reference evidence="5" key="1">
    <citation type="submission" date="2025-08" db="UniProtKB">
        <authorList>
            <consortium name="Ensembl"/>
        </authorList>
    </citation>
    <scope>IDENTIFICATION</scope>
</reference>
<name>A0A3B4WFN2_SERLL</name>
<dbReference type="Ensembl" id="ENSSLDT00000002815.1">
    <property type="protein sequence ID" value="ENSSLDP00000002705.1"/>
    <property type="gene ID" value="ENSSLDG00000002130.1"/>
</dbReference>
<dbReference type="AlphaFoldDB" id="A0A3B4WFN2"/>
<comment type="similarity">
    <text evidence="1">Belongs to the SUI1 family.</text>
</comment>
<evidence type="ECO:0000256" key="1">
    <source>
        <dbReference type="ARBA" id="ARBA00005422"/>
    </source>
</evidence>
<dbReference type="Pfam" id="PF01253">
    <property type="entry name" value="SUI1"/>
    <property type="match status" value="1"/>
</dbReference>
<dbReference type="Gene3D" id="3.30.780.10">
    <property type="entry name" value="SUI1-like domain"/>
    <property type="match status" value="1"/>
</dbReference>
<dbReference type="PROSITE" id="PS50296">
    <property type="entry name" value="SUI1"/>
    <property type="match status" value="1"/>
</dbReference>
<evidence type="ECO:0000256" key="2">
    <source>
        <dbReference type="ARBA" id="ARBA00022540"/>
    </source>
</evidence>
<evidence type="ECO:0000313" key="5">
    <source>
        <dbReference type="Ensembl" id="ENSSLDP00000002705.1"/>
    </source>
</evidence>
<dbReference type="GeneTree" id="ENSGT00940000176611"/>
<dbReference type="STRING" id="1841481.ENSSLDP00000002705"/>
<evidence type="ECO:0000256" key="3">
    <source>
        <dbReference type="ARBA" id="ARBA00022917"/>
    </source>
</evidence>
<evidence type="ECO:0000259" key="4">
    <source>
        <dbReference type="PROSITE" id="PS50296"/>
    </source>
</evidence>
<keyword evidence="2" id="KW-0396">Initiation factor</keyword>
<sequence length="129" mass="14174">MDLDALSGFKDPIAALDEEDADKAAAAEEQDARAKAEIVHIRVQQRNGRKCITTVQGLNQDLDLKRILKVIKKQHCCNGTVVDADAEGKNMGEVLQLQGDQRANVNKFLVDNELHPADKIKIHGHARGV</sequence>
<keyword evidence="3" id="KW-0648">Protein biosynthesis</keyword>
<accession>A0A3B4WFN2</accession>
<dbReference type="GO" id="GO:0003743">
    <property type="term" value="F:translation initiation factor activity"/>
    <property type="evidence" value="ECO:0007669"/>
    <property type="project" value="UniProtKB-KW"/>
</dbReference>
<dbReference type="InterPro" id="IPR036877">
    <property type="entry name" value="SUI1_dom_sf"/>
</dbReference>
<dbReference type="PIRSF" id="PIRSF004499">
    <property type="entry name" value="SUI1_euk"/>
    <property type="match status" value="1"/>
</dbReference>
<dbReference type="SUPFAM" id="SSF55159">
    <property type="entry name" value="eIF1-like"/>
    <property type="match status" value="1"/>
</dbReference>
<dbReference type="CDD" id="cd11566">
    <property type="entry name" value="eIF1_SUI1"/>
    <property type="match status" value="1"/>
</dbReference>
<dbReference type="PANTHER" id="PTHR10388">
    <property type="entry name" value="EUKARYOTIC TRANSLATION INITIATION FACTOR SUI1"/>
    <property type="match status" value="1"/>
</dbReference>
<feature type="domain" description="SUI1" evidence="4">
    <location>
        <begin position="39"/>
        <end position="113"/>
    </location>
</feature>
<dbReference type="Proteomes" id="UP000261360">
    <property type="component" value="Unplaced"/>
</dbReference>
<protein>
    <recommendedName>
        <fullName evidence="4">SUI1 domain-containing protein</fullName>
    </recommendedName>
</protein>
<reference evidence="5" key="2">
    <citation type="submission" date="2025-09" db="UniProtKB">
        <authorList>
            <consortium name="Ensembl"/>
        </authorList>
    </citation>
    <scope>IDENTIFICATION</scope>
</reference>
<keyword evidence="6" id="KW-1185">Reference proteome</keyword>